<proteinExistence type="predicted"/>
<protein>
    <recommendedName>
        <fullName evidence="1">Alginate export domain-containing protein</fullName>
    </recommendedName>
</protein>
<comment type="caution">
    <text evidence="2">The sequence shown here is derived from an EMBL/GenBank/DDBJ whole genome shotgun (WGS) entry which is preliminary data.</text>
</comment>
<organism evidence="2">
    <name type="scientific">Mariniphaga anaerophila</name>
    <dbReference type="NCBI Taxonomy" id="1484053"/>
    <lineage>
        <taxon>Bacteria</taxon>
        <taxon>Pseudomonadati</taxon>
        <taxon>Bacteroidota</taxon>
        <taxon>Bacteroidia</taxon>
        <taxon>Marinilabiliales</taxon>
        <taxon>Prolixibacteraceae</taxon>
        <taxon>Mariniphaga</taxon>
    </lineage>
</organism>
<gene>
    <name evidence="2" type="ORF">ENN90_01280</name>
</gene>
<evidence type="ECO:0000313" key="2">
    <source>
        <dbReference type="EMBL" id="HDR50242.1"/>
    </source>
</evidence>
<dbReference type="Pfam" id="PF13372">
    <property type="entry name" value="Alginate_exp"/>
    <property type="match status" value="1"/>
</dbReference>
<dbReference type="AlphaFoldDB" id="A0A831PKH2"/>
<sequence>MIVQQAFGQLSIDGEFRTRSVLEHGYKVPVKKSEAAILSVDQRSRLNLNYVNEWYSARLVFQDARVWGSDDAYNPTGIIGNTRSLGLHEAWVELKLKEKSSLKIGRQEWNYNNMRILSGRNWWTSGLSYDGLLYKMHDLENAWFIDLGLSYNNNGTPEGIVNNSDWTGEKLKTLNFINFKKNHNDIFTTSVFFSLAGRDFPDNGKFFATGTHGLILEYNTGSTGVFGLFSGYYQHGTDYKKGSDDNYRNILAYLLHGELGFRAPSEKWELAAGAEVISGHDYSKTETGYSNTRHSFDLLYGACFPFYGGNLNHYILQNSYKVGTKEGGYFDPFVRFNFKPGKKNTFEITLWSPRLITHVQAHNSVDPATGLPEGLEINPDGSTAYWKGNLGNYVDFNFTQRIHSDVVLRAGFSAGTISDIKNQMVFGYKDVANKQLYETGTNYLGWVMLIVKPGFLVVNK</sequence>
<reference evidence="2" key="1">
    <citation type="journal article" date="2020" name="mSystems">
        <title>Genome- and Community-Level Interaction Insights into Carbon Utilization and Element Cycling Functions of Hydrothermarchaeota in Hydrothermal Sediment.</title>
        <authorList>
            <person name="Zhou Z."/>
            <person name="Liu Y."/>
            <person name="Xu W."/>
            <person name="Pan J."/>
            <person name="Luo Z.H."/>
            <person name="Li M."/>
        </authorList>
    </citation>
    <scope>NUCLEOTIDE SEQUENCE [LARGE SCALE GENOMIC DNA]</scope>
    <source>
        <strain evidence="2">SpSt-1217</strain>
    </source>
</reference>
<accession>A0A831PKH2</accession>
<dbReference type="InterPro" id="IPR025388">
    <property type="entry name" value="Alginate_export_dom"/>
</dbReference>
<dbReference type="EMBL" id="DSDK01000079">
    <property type="protein sequence ID" value="HDR50242.1"/>
    <property type="molecule type" value="Genomic_DNA"/>
</dbReference>
<dbReference type="Proteomes" id="UP000886047">
    <property type="component" value="Unassembled WGS sequence"/>
</dbReference>
<name>A0A831PKH2_9BACT</name>
<feature type="domain" description="Alginate export" evidence="1">
    <location>
        <begin position="48"/>
        <end position="147"/>
    </location>
</feature>
<evidence type="ECO:0000259" key="1">
    <source>
        <dbReference type="Pfam" id="PF13372"/>
    </source>
</evidence>